<name>A0A923I158_9BURK</name>
<feature type="region of interest" description="Disordered" evidence="1">
    <location>
        <begin position="100"/>
        <end position="127"/>
    </location>
</feature>
<sequence>MVQIAVDSFGNALSTSLTQANSTNASNQSDAETARLNRYEENARAQEAAQAQQADSGHSTATGNSGSRLSFAEDVAARSKEFLNKLGITRPVQATAIATDEQVGSGLNDRNGSDVASDQYDQEHGMGPARSVTVHNVSKGDNLEKIAKNIYGDQWLAGMALMIRDNNLRLNEYGSPIIRPGQSLNAWDTSVYSEECMQRLSQAGGAILGNNSKGLAYKAAMEAQVIAQAVADERYREENRYAAMIQGNRPGAASANAQPQMVERATYDAMGNVTGSEMVPVDNRPAMGYVEQMGRLSHALEVKQGFVKNSYDMATQGLTNSNNSWTERGINFVAATAMFGG</sequence>
<evidence type="ECO:0000313" key="3">
    <source>
        <dbReference type="Proteomes" id="UP000612361"/>
    </source>
</evidence>
<comment type="caution">
    <text evidence="2">The sequence shown here is derived from an EMBL/GenBank/DDBJ whole genome shotgun (WGS) entry which is preliminary data.</text>
</comment>
<feature type="compositionally biased region" description="Polar residues" evidence="1">
    <location>
        <begin position="55"/>
        <end position="67"/>
    </location>
</feature>
<evidence type="ECO:0008006" key="4">
    <source>
        <dbReference type="Google" id="ProtNLM"/>
    </source>
</evidence>
<dbReference type="AlphaFoldDB" id="A0A923I158"/>
<keyword evidence="3" id="KW-1185">Reference proteome</keyword>
<gene>
    <name evidence="2" type="ORF">H8K47_11030</name>
</gene>
<evidence type="ECO:0000313" key="2">
    <source>
        <dbReference type="EMBL" id="MBC3935894.1"/>
    </source>
</evidence>
<accession>A0A923I158</accession>
<organism evidence="2 3">
    <name type="scientific">Undibacterium rugosum</name>
    <dbReference type="NCBI Taxonomy" id="2762291"/>
    <lineage>
        <taxon>Bacteria</taxon>
        <taxon>Pseudomonadati</taxon>
        <taxon>Pseudomonadota</taxon>
        <taxon>Betaproteobacteria</taxon>
        <taxon>Burkholderiales</taxon>
        <taxon>Oxalobacteraceae</taxon>
        <taxon>Undibacterium</taxon>
    </lineage>
</organism>
<dbReference type="EMBL" id="JACOGG010000010">
    <property type="protein sequence ID" value="MBC3935894.1"/>
    <property type="molecule type" value="Genomic_DNA"/>
</dbReference>
<protein>
    <recommendedName>
        <fullName evidence="4">LysM domain-containing protein</fullName>
    </recommendedName>
</protein>
<feature type="region of interest" description="Disordered" evidence="1">
    <location>
        <begin position="42"/>
        <end position="67"/>
    </location>
</feature>
<reference evidence="2" key="1">
    <citation type="submission" date="2020-08" db="EMBL/GenBank/DDBJ databases">
        <title>Novel species isolated from subtropical streams in China.</title>
        <authorList>
            <person name="Lu H."/>
        </authorList>
    </citation>
    <scope>NUCLEOTIDE SEQUENCE</scope>
    <source>
        <strain evidence="2">CY7W</strain>
    </source>
</reference>
<proteinExistence type="predicted"/>
<feature type="compositionally biased region" description="Low complexity" evidence="1">
    <location>
        <begin position="45"/>
        <end position="54"/>
    </location>
</feature>
<dbReference type="Proteomes" id="UP000612361">
    <property type="component" value="Unassembled WGS sequence"/>
</dbReference>
<dbReference type="RefSeq" id="WP_186881457.1">
    <property type="nucleotide sequence ID" value="NZ_JACOGG010000010.1"/>
</dbReference>
<evidence type="ECO:0000256" key="1">
    <source>
        <dbReference type="SAM" id="MobiDB-lite"/>
    </source>
</evidence>